<proteinExistence type="inferred from homology"/>
<dbReference type="PROSITE" id="PS50893">
    <property type="entry name" value="ABC_TRANSPORTER_2"/>
    <property type="match status" value="1"/>
</dbReference>
<comment type="caution">
    <text evidence="6">The sequence shown here is derived from an EMBL/GenBank/DDBJ whole genome shotgun (WGS) entry which is preliminary data.</text>
</comment>
<dbReference type="Pfam" id="PF00005">
    <property type="entry name" value="ABC_tran"/>
    <property type="match status" value="1"/>
</dbReference>
<organism evidence="6 7">
    <name type="scientific">Candidatus Mcinerneyibacterium aminivorans</name>
    <dbReference type="NCBI Taxonomy" id="2703815"/>
    <lineage>
        <taxon>Bacteria</taxon>
        <taxon>Candidatus Macinerneyibacteriota</taxon>
        <taxon>Candidatus Mcinerneyibacteria</taxon>
        <taxon>Candidatus Mcinerneyibacteriales</taxon>
        <taxon>Candidatus Mcinerneyibacteriaceae</taxon>
        <taxon>Candidatus Mcinerneyibacterium</taxon>
    </lineage>
</organism>
<evidence type="ECO:0000313" key="7">
    <source>
        <dbReference type="Proteomes" id="UP000324143"/>
    </source>
</evidence>
<keyword evidence="4 6" id="KW-0067">ATP-binding</keyword>
<gene>
    <name evidence="6" type="ORF">FXF47_05305</name>
</gene>
<evidence type="ECO:0000313" key="6">
    <source>
        <dbReference type="EMBL" id="TYB31208.1"/>
    </source>
</evidence>
<dbReference type="SUPFAM" id="SSF52540">
    <property type="entry name" value="P-loop containing nucleoside triphosphate hydrolases"/>
    <property type="match status" value="1"/>
</dbReference>
<dbReference type="SMART" id="SM00382">
    <property type="entry name" value="AAA"/>
    <property type="match status" value="1"/>
</dbReference>
<accession>A0A5D0MIZ6</accession>
<dbReference type="GO" id="GO:0016887">
    <property type="term" value="F:ATP hydrolysis activity"/>
    <property type="evidence" value="ECO:0007669"/>
    <property type="project" value="InterPro"/>
</dbReference>
<evidence type="ECO:0000259" key="5">
    <source>
        <dbReference type="PROSITE" id="PS50893"/>
    </source>
</evidence>
<name>A0A5D0MIZ6_9BACT</name>
<dbReference type="InterPro" id="IPR003439">
    <property type="entry name" value="ABC_transporter-like_ATP-bd"/>
</dbReference>
<dbReference type="Gene3D" id="3.40.50.300">
    <property type="entry name" value="P-loop containing nucleotide triphosphate hydrolases"/>
    <property type="match status" value="1"/>
</dbReference>
<dbReference type="GO" id="GO:0005524">
    <property type="term" value="F:ATP binding"/>
    <property type="evidence" value="ECO:0007669"/>
    <property type="project" value="UniProtKB-KW"/>
</dbReference>
<keyword evidence="3" id="KW-0547">Nucleotide-binding</keyword>
<dbReference type="CDD" id="cd03230">
    <property type="entry name" value="ABC_DR_subfamily_A"/>
    <property type="match status" value="1"/>
</dbReference>
<reference evidence="6" key="1">
    <citation type="submission" date="2019-08" db="EMBL/GenBank/DDBJ databases">
        <title>Genomic characterization of a novel candidate phylum (ARYD3) from a high temperature, high salinity tertiary oil reservoir in north central Oklahoma, USA.</title>
        <authorList>
            <person name="Youssef N.H."/>
            <person name="Yadav A."/>
            <person name="Elshahed M.S."/>
        </authorList>
    </citation>
    <scope>NUCLEOTIDE SEQUENCE [LARGE SCALE GENOMIC DNA]</scope>
    <source>
        <strain evidence="6">ARYD3</strain>
    </source>
</reference>
<keyword evidence="7" id="KW-1185">Reference proteome</keyword>
<evidence type="ECO:0000256" key="2">
    <source>
        <dbReference type="ARBA" id="ARBA00022448"/>
    </source>
</evidence>
<evidence type="ECO:0000256" key="3">
    <source>
        <dbReference type="ARBA" id="ARBA00022741"/>
    </source>
</evidence>
<dbReference type="PANTHER" id="PTHR42711">
    <property type="entry name" value="ABC TRANSPORTER ATP-BINDING PROTEIN"/>
    <property type="match status" value="1"/>
</dbReference>
<dbReference type="AlphaFoldDB" id="A0A5D0MIZ6"/>
<sequence length="316" mass="36328">MRKKTSIKIKNVSKNYGEETALKNVSFEVKKGEILGYIGPNGAGKTTTMKIILNLIKDYDGNVQINGKEYYNDKLDIYKKIGYLPQNMSFHKWRTVYDTLVLLGKLSNIDSKYLNTRIEEVLAKLNLINKKNKKIKSLSGGMVQKVGVAQAILHKPEILVLDEPFNGLDPESRYKVKNILTDLKEIGTTIIFSSHILSDIEELTDFIAILDEGKLKYCGNISKLYKKVEKENGVRVNLSYNPINTNDNNIPLKYGIKNYYLYKNNSFVLEFSKNSQYNEAINYFIKELLKRKCKIKSIIPEVWNLETLYNKTINRG</sequence>
<dbReference type="InterPro" id="IPR050763">
    <property type="entry name" value="ABC_transporter_ATP-binding"/>
</dbReference>
<dbReference type="InterPro" id="IPR027417">
    <property type="entry name" value="P-loop_NTPase"/>
</dbReference>
<feature type="domain" description="ABC transporter" evidence="5">
    <location>
        <begin position="7"/>
        <end position="237"/>
    </location>
</feature>
<comment type="similarity">
    <text evidence="1">Belongs to the ABC transporter superfamily.</text>
</comment>
<dbReference type="EMBL" id="VSIX01000046">
    <property type="protein sequence ID" value="TYB31208.1"/>
    <property type="molecule type" value="Genomic_DNA"/>
</dbReference>
<dbReference type="Proteomes" id="UP000324143">
    <property type="component" value="Unassembled WGS sequence"/>
</dbReference>
<keyword evidence="2" id="KW-0813">Transport</keyword>
<evidence type="ECO:0000256" key="4">
    <source>
        <dbReference type="ARBA" id="ARBA00022840"/>
    </source>
</evidence>
<protein>
    <submittedName>
        <fullName evidence="6">ABC transporter ATP-binding protein</fullName>
    </submittedName>
</protein>
<dbReference type="PANTHER" id="PTHR42711:SF5">
    <property type="entry name" value="ABC TRANSPORTER ATP-BINDING PROTEIN NATA"/>
    <property type="match status" value="1"/>
</dbReference>
<dbReference type="InterPro" id="IPR003593">
    <property type="entry name" value="AAA+_ATPase"/>
</dbReference>
<evidence type="ECO:0000256" key="1">
    <source>
        <dbReference type="ARBA" id="ARBA00005417"/>
    </source>
</evidence>